<evidence type="ECO:0000313" key="1">
    <source>
        <dbReference type="EMBL" id="KAF2302766.1"/>
    </source>
</evidence>
<dbReference type="Proteomes" id="UP000467840">
    <property type="component" value="Chromosome 16"/>
</dbReference>
<evidence type="ECO:0000313" key="2">
    <source>
        <dbReference type="Proteomes" id="UP000467840"/>
    </source>
</evidence>
<dbReference type="GO" id="GO:0003676">
    <property type="term" value="F:nucleic acid binding"/>
    <property type="evidence" value="ECO:0007669"/>
    <property type="project" value="InterPro"/>
</dbReference>
<gene>
    <name evidence="1" type="ORF">GH714_006790</name>
</gene>
<dbReference type="InterPro" id="IPR012337">
    <property type="entry name" value="RNaseH-like_sf"/>
</dbReference>
<protein>
    <recommendedName>
        <fullName evidence="3">Integrase catalytic domain-containing protein</fullName>
    </recommendedName>
</protein>
<sequence>MLHSSRSTVEELKCVRCYAAGRRSWALSAGLTLSSIQQHELQALLSHYQSIFEEPTTLTPPRDIDHSIPLLPSSGNTNRAADAVSCCHDDMECFVLSRPYWTDFKQLEDELLHKHQTLSPGGLLQPLSLPQQVWADISLDFITGLPRSNCFDCILVVTDRLSKYGHFLGLKHPFKAKTVADLFAEEIVCLRVAGSTPFQIVYGRPPPTFYQFLPGDIKVEAIAKDLADRDKILR</sequence>
<proteinExistence type="predicted"/>
<evidence type="ECO:0008006" key="3">
    <source>
        <dbReference type="Google" id="ProtNLM"/>
    </source>
</evidence>
<dbReference type="InterPro" id="IPR036397">
    <property type="entry name" value="RNaseH_sf"/>
</dbReference>
<accession>A0A6A6LRS4</accession>
<dbReference type="PANTHER" id="PTHR45835:SF99">
    <property type="entry name" value="CHROMO DOMAIN-CONTAINING PROTEIN-RELATED"/>
    <property type="match status" value="1"/>
</dbReference>
<comment type="caution">
    <text evidence="1">The sequence shown here is derived from an EMBL/GenBank/DDBJ whole genome shotgun (WGS) entry which is preliminary data.</text>
</comment>
<dbReference type="AlphaFoldDB" id="A0A6A6LRS4"/>
<organism evidence="1 2">
    <name type="scientific">Hevea brasiliensis</name>
    <name type="common">Para rubber tree</name>
    <name type="synonym">Siphonia brasiliensis</name>
    <dbReference type="NCBI Taxonomy" id="3981"/>
    <lineage>
        <taxon>Eukaryota</taxon>
        <taxon>Viridiplantae</taxon>
        <taxon>Streptophyta</taxon>
        <taxon>Embryophyta</taxon>
        <taxon>Tracheophyta</taxon>
        <taxon>Spermatophyta</taxon>
        <taxon>Magnoliopsida</taxon>
        <taxon>eudicotyledons</taxon>
        <taxon>Gunneridae</taxon>
        <taxon>Pentapetalae</taxon>
        <taxon>rosids</taxon>
        <taxon>fabids</taxon>
        <taxon>Malpighiales</taxon>
        <taxon>Euphorbiaceae</taxon>
        <taxon>Crotonoideae</taxon>
        <taxon>Micrandreae</taxon>
        <taxon>Hevea</taxon>
    </lineage>
</organism>
<reference evidence="1 2" key="1">
    <citation type="journal article" date="2020" name="Mol. Plant">
        <title>The Chromosome-Based Rubber Tree Genome Provides New Insights into Spurge Genome Evolution and Rubber Biosynthesis.</title>
        <authorList>
            <person name="Liu J."/>
            <person name="Shi C."/>
            <person name="Shi C.C."/>
            <person name="Li W."/>
            <person name="Zhang Q.J."/>
            <person name="Zhang Y."/>
            <person name="Li K."/>
            <person name="Lu H.F."/>
            <person name="Shi C."/>
            <person name="Zhu S.T."/>
            <person name="Xiao Z.Y."/>
            <person name="Nan H."/>
            <person name="Yue Y."/>
            <person name="Zhu X.G."/>
            <person name="Wu Y."/>
            <person name="Hong X.N."/>
            <person name="Fan G.Y."/>
            <person name="Tong Y."/>
            <person name="Zhang D."/>
            <person name="Mao C.L."/>
            <person name="Liu Y.L."/>
            <person name="Hao S.J."/>
            <person name="Liu W.Q."/>
            <person name="Lv M.Q."/>
            <person name="Zhang H.B."/>
            <person name="Liu Y."/>
            <person name="Hu-Tang G.R."/>
            <person name="Wang J.P."/>
            <person name="Wang J.H."/>
            <person name="Sun Y.H."/>
            <person name="Ni S.B."/>
            <person name="Chen W.B."/>
            <person name="Zhang X.C."/>
            <person name="Jiao Y.N."/>
            <person name="Eichler E.E."/>
            <person name="Li G.H."/>
            <person name="Liu X."/>
            <person name="Gao L.Z."/>
        </authorList>
    </citation>
    <scope>NUCLEOTIDE SEQUENCE [LARGE SCALE GENOMIC DNA]</scope>
    <source>
        <strain evidence="2">cv. GT1</strain>
        <tissue evidence="1">Leaf</tissue>
    </source>
</reference>
<dbReference type="EMBL" id="JAAGAX010000009">
    <property type="protein sequence ID" value="KAF2302766.1"/>
    <property type="molecule type" value="Genomic_DNA"/>
</dbReference>
<dbReference type="PANTHER" id="PTHR45835">
    <property type="entry name" value="YALI0A06105P"/>
    <property type="match status" value="1"/>
</dbReference>
<keyword evidence="2" id="KW-1185">Reference proteome</keyword>
<name>A0A6A6LRS4_HEVBR</name>
<dbReference type="Gene3D" id="3.30.420.10">
    <property type="entry name" value="Ribonuclease H-like superfamily/Ribonuclease H"/>
    <property type="match status" value="1"/>
</dbReference>
<dbReference type="SUPFAM" id="SSF53098">
    <property type="entry name" value="Ribonuclease H-like"/>
    <property type="match status" value="1"/>
</dbReference>